<organism evidence="2 3">
    <name type="scientific">Phyllosticta capitalensis</name>
    <dbReference type="NCBI Taxonomy" id="121624"/>
    <lineage>
        <taxon>Eukaryota</taxon>
        <taxon>Fungi</taxon>
        <taxon>Dikarya</taxon>
        <taxon>Ascomycota</taxon>
        <taxon>Pezizomycotina</taxon>
        <taxon>Dothideomycetes</taxon>
        <taxon>Dothideomycetes incertae sedis</taxon>
        <taxon>Botryosphaeriales</taxon>
        <taxon>Phyllostictaceae</taxon>
        <taxon>Phyllosticta</taxon>
    </lineage>
</organism>
<proteinExistence type="predicted"/>
<feature type="region of interest" description="Disordered" evidence="1">
    <location>
        <begin position="152"/>
        <end position="174"/>
    </location>
</feature>
<accession>A0ABR1YFK5</accession>
<evidence type="ECO:0000313" key="3">
    <source>
        <dbReference type="Proteomes" id="UP001492380"/>
    </source>
</evidence>
<keyword evidence="3" id="KW-1185">Reference proteome</keyword>
<gene>
    <name evidence="2" type="ORF">HDK90DRAFT_337780</name>
</gene>
<evidence type="ECO:0000256" key="1">
    <source>
        <dbReference type="SAM" id="MobiDB-lite"/>
    </source>
</evidence>
<sequence>MPETAEHWTFVIQSNTHDSCWIAWMTVTSWHNGNFLVLIPPASVSHCLVSAMTSERTGAVSSVCENNASKICMCGIWLLFSSFRADNIRKSKHHGVHRESFRTCSTSSQGSLSLYQMLTRCSGSVRQSTCPAHHHHPPGPARHDFLHSAYHGASSATHKHASHPQTQLQNYHPPPRCLRMELQNKFKRSSSPPSVIACL</sequence>
<comment type="caution">
    <text evidence="2">The sequence shown here is derived from an EMBL/GenBank/DDBJ whole genome shotgun (WGS) entry which is preliminary data.</text>
</comment>
<name>A0ABR1YFK5_9PEZI</name>
<dbReference type="Proteomes" id="UP001492380">
    <property type="component" value="Unassembled WGS sequence"/>
</dbReference>
<protein>
    <submittedName>
        <fullName evidence="2">Uncharacterized protein</fullName>
    </submittedName>
</protein>
<dbReference type="EMBL" id="JBBWRZ010000009">
    <property type="protein sequence ID" value="KAK8228830.1"/>
    <property type="molecule type" value="Genomic_DNA"/>
</dbReference>
<reference evidence="2 3" key="1">
    <citation type="submission" date="2024-04" db="EMBL/GenBank/DDBJ databases">
        <title>Phyllosticta paracitricarpa is synonymous to the EU quarantine fungus P. citricarpa based on phylogenomic analyses.</title>
        <authorList>
            <consortium name="Lawrence Berkeley National Laboratory"/>
            <person name="Van Ingen-Buijs V.A."/>
            <person name="Van Westerhoven A.C."/>
            <person name="Haridas S."/>
            <person name="Skiadas P."/>
            <person name="Martin F."/>
            <person name="Groenewald J.Z."/>
            <person name="Crous P.W."/>
            <person name="Seidl M.F."/>
        </authorList>
    </citation>
    <scope>NUCLEOTIDE SEQUENCE [LARGE SCALE GENOMIC DNA]</scope>
    <source>
        <strain evidence="2 3">CBS 123374</strain>
    </source>
</reference>
<evidence type="ECO:0000313" key="2">
    <source>
        <dbReference type="EMBL" id="KAK8228830.1"/>
    </source>
</evidence>